<dbReference type="InterPro" id="IPR011004">
    <property type="entry name" value="Trimer_LpxA-like_sf"/>
</dbReference>
<keyword evidence="3" id="KW-0677">Repeat</keyword>
<feature type="domain" description="Maltose/galactoside acetyltransferase" evidence="6">
    <location>
        <begin position="7"/>
        <end position="61"/>
    </location>
</feature>
<dbReference type="RefSeq" id="WP_006780566.1">
    <property type="nucleotide sequence ID" value="NZ_CP040506.1"/>
</dbReference>
<reference evidence="7 8" key="1">
    <citation type="submission" date="2011-08" db="EMBL/GenBank/DDBJ databases">
        <title>The Genome Sequence of Clostridium hathewayi WAL-18680.</title>
        <authorList>
            <consortium name="The Broad Institute Genome Sequencing Platform"/>
            <person name="Earl A."/>
            <person name="Ward D."/>
            <person name="Feldgarden M."/>
            <person name="Gevers D."/>
            <person name="Finegold S.M."/>
            <person name="Summanen P.H."/>
            <person name="Molitoris D.R."/>
            <person name="Song M."/>
            <person name="Daigneault M."/>
            <person name="Allen-Vercoe E."/>
            <person name="Young S.K."/>
            <person name="Zeng Q."/>
            <person name="Gargeya S."/>
            <person name="Fitzgerald M."/>
            <person name="Haas B."/>
            <person name="Abouelleil A."/>
            <person name="Alvarado L."/>
            <person name="Arachchi H.M."/>
            <person name="Berlin A."/>
            <person name="Brown A."/>
            <person name="Chapman S.B."/>
            <person name="Chen Z."/>
            <person name="Dunbar C."/>
            <person name="Freedman E."/>
            <person name="Gearin G."/>
            <person name="Gellesch M."/>
            <person name="Goldberg J."/>
            <person name="Griggs A."/>
            <person name="Gujja S."/>
            <person name="Heiman D."/>
            <person name="Howarth C."/>
            <person name="Larson L."/>
            <person name="Lui A."/>
            <person name="MacDonald P.J.P."/>
            <person name="Montmayeur A."/>
            <person name="Murphy C."/>
            <person name="Neiman D."/>
            <person name="Pearson M."/>
            <person name="Priest M."/>
            <person name="Roberts A."/>
            <person name="Saif S."/>
            <person name="Shea T."/>
            <person name="Shenoy N."/>
            <person name="Sisk P."/>
            <person name="Stolte C."/>
            <person name="Sykes S."/>
            <person name="Wortman J."/>
            <person name="Nusbaum C."/>
            <person name="Birren B."/>
        </authorList>
    </citation>
    <scope>NUCLEOTIDE SEQUENCE [LARGE SCALE GENOMIC DNA]</scope>
    <source>
        <strain evidence="7 8">WAL-18680</strain>
    </source>
</reference>
<proteinExistence type="inferred from homology"/>
<dbReference type="InterPro" id="IPR001451">
    <property type="entry name" value="Hexapep"/>
</dbReference>
<dbReference type="SUPFAM" id="SSF51161">
    <property type="entry name" value="Trimeric LpxA-like enzymes"/>
    <property type="match status" value="1"/>
</dbReference>
<dbReference type="OrthoDB" id="9801697at2"/>
<dbReference type="InterPro" id="IPR024688">
    <property type="entry name" value="Mac_dom"/>
</dbReference>
<dbReference type="Pfam" id="PF12464">
    <property type="entry name" value="Mac"/>
    <property type="match status" value="1"/>
</dbReference>
<evidence type="ECO:0000256" key="4">
    <source>
        <dbReference type="ARBA" id="ARBA00023315"/>
    </source>
</evidence>
<sequence length="205" mass="23348">MNYEELRQRMNSGKLYYCDNEELMESQMVCLDRLFEYNQLKPSKQKEKKALLKEMFGHIGENCYIETPFHANWGGKNVYFGDGVYANFNLVMVDDSEIRVGNHVMMGPNVVLCSATHPICPELREKTAQYNLPVRIGDNVWLGANCIVLPGVTIGENSVIGAGSIVTKDIPANVVAVGTPCRVVREIHEDDRKYYNHEQEIDLEW</sequence>
<evidence type="ECO:0000313" key="8">
    <source>
        <dbReference type="Proteomes" id="UP000005384"/>
    </source>
</evidence>
<dbReference type="EC" id="2.3.1.-" evidence="5"/>
<evidence type="ECO:0000256" key="3">
    <source>
        <dbReference type="ARBA" id="ARBA00022737"/>
    </source>
</evidence>
<dbReference type="HOGENOM" id="CLU_051638_3_2_9"/>
<dbReference type="FunFam" id="2.160.10.10:FF:000025">
    <property type="entry name" value="Hexapeptide-repeat containing-acetyltransferase"/>
    <property type="match status" value="1"/>
</dbReference>
<dbReference type="GO" id="GO:0008870">
    <property type="term" value="F:galactoside O-acetyltransferase activity"/>
    <property type="evidence" value="ECO:0007669"/>
    <property type="project" value="TreeGrafter"/>
</dbReference>
<dbReference type="Proteomes" id="UP000005384">
    <property type="component" value="Unassembled WGS sequence"/>
</dbReference>
<dbReference type="PATRIC" id="fig|742737.3.peg.2598"/>
<evidence type="ECO:0000313" key="7">
    <source>
        <dbReference type="EMBL" id="EHI59438.1"/>
    </source>
</evidence>
<comment type="caution">
    <text evidence="7">The sequence shown here is derived from an EMBL/GenBank/DDBJ whole genome shotgun (WGS) entry which is preliminary data.</text>
</comment>
<comment type="similarity">
    <text evidence="1 5">Belongs to the transferase hexapeptide repeat family.</text>
</comment>
<dbReference type="AlphaFoldDB" id="G5IGF9"/>
<organism evidence="7 8">
    <name type="scientific">Hungatella hathewayi WAL-18680</name>
    <dbReference type="NCBI Taxonomy" id="742737"/>
    <lineage>
        <taxon>Bacteria</taxon>
        <taxon>Bacillati</taxon>
        <taxon>Bacillota</taxon>
        <taxon>Clostridia</taxon>
        <taxon>Lachnospirales</taxon>
        <taxon>Lachnospiraceae</taxon>
        <taxon>Hungatella</taxon>
    </lineage>
</organism>
<name>G5IGF9_9FIRM</name>
<evidence type="ECO:0000256" key="2">
    <source>
        <dbReference type="ARBA" id="ARBA00022679"/>
    </source>
</evidence>
<dbReference type="InterPro" id="IPR039369">
    <property type="entry name" value="LacA-like"/>
</dbReference>
<evidence type="ECO:0000256" key="5">
    <source>
        <dbReference type="RuleBase" id="RU367021"/>
    </source>
</evidence>
<keyword evidence="2 5" id="KW-0808">Transferase</keyword>
<evidence type="ECO:0000256" key="1">
    <source>
        <dbReference type="ARBA" id="ARBA00007274"/>
    </source>
</evidence>
<keyword evidence="8" id="KW-1185">Reference proteome</keyword>
<dbReference type="Pfam" id="PF14602">
    <property type="entry name" value="Hexapep_2"/>
    <property type="match status" value="1"/>
</dbReference>
<dbReference type="PANTHER" id="PTHR43017:SF1">
    <property type="entry name" value="ACETYLTRANSFERASE YJL218W-RELATED"/>
    <property type="match status" value="1"/>
</dbReference>
<protein>
    <recommendedName>
        <fullName evidence="5">Acetyltransferase</fullName>
        <ecNumber evidence="5">2.3.1.-</ecNumber>
    </recommendedName>
</protein>
<keyword evidence="4 5" id="KW-0012">Acyltransferase</keyword>
<dbReference type="EMBL" id="ADLN01000058">
    <property type="protein sequence ID" value="EHI59438.1"/>
    <property type="molecule type" value="Genomic_DNA"/>
</dbReference>
<dbReference type="CDD" id="cd03357">
    <property type="entry name" value="LbH_MAT_GAT"/>
    <property type="match status" value="1"/>
</dbReference>
<dbReference type="SMART" id="SM01266">
    <property type="entry name" value="Mac"/>
    <property type="match status" value="1"/>
</dbReference>
<dbReference type="Gene3D" id="2.160.10.10">
    <property type="entry name" value="Hexapeptide repeat proteins"/>
    <property type="match status" value="1"/>
</dbReference>
<evidence type="ECO:0000259" key="6">
    <source>
        <dbReference type="SMART" id="SM01266"/>
    </source>
</evidence>
<gene>
    <name evidence="7" type="ORF">HMPREF9473_02587</name>
</gene>
<accession>G5IGF9</accession>
<dbReference type="PANTHER" id="PTHR43017">
    <property type="entry name" value="GALACTOSIDE O-ACETYLTRANSFERASE"/>
    <property type="match status" value="1"/>
</dbReference>